<protein>
    <recommendedName>
        <fullName evidence="1">Chromosomal replication initiator DnaA C-terminal domain-containing protein</fullName>
    </recommendedName>
</protein>
<dbReference type="PANTHER" id="PTHR30050">
    <property type="entry name" value="CHROMOSOMAL REPLICATION INITIATOR PROTEIN DNAA"/>
    <property type="match status" value="1"/>
</dbReference>
<feature type="domain" description="Chromosomal replication initiator DnaA C-terminal" evidence="1">
    <location>
        <begin position="92"/>
        <end position="161"/>
    </location>
</feature>
<dbReference type="AlphaFoldDB" id="A0A973WMY9"/>
<evidence type="ECO:0000313" key="2">
    <source>
        <dbReference type="EMBL" id="NVL07959.1"/>
    </source>
</evidence>
<dbReference type="GO" id="GO:0006275">
    <property type="term" value="P:regulation of DNA replication"/>
    <property type="evidence" value="ECO:0007669"/>
    <property type="project" value="InterPro"/>
</dbReference>
<organism evidence="2">
    <name type="scientific">Bradyrhizobium quebecense</name>
    <dbReference type="NCBI Taxonomy" id="2748629"/>
    <lineage>
        <taxon>Bacteria</taxon>
        <taxon>Pseudomonadati</taxon>
        <taxon>Pseudomonadota</taxon>
        <taxon>Alphaproteobacteria</taxon>
        <taxon>Hyphomicrobiales</taxon>
        <taxon>Nitrobacteraceae</taxon>
        <taxon>Bradyrhizobium</taxon>
    </lineage>
</organism>
<dbReference type="EMBL" id="JABWSX010000001">
    <property type="protein sequence ID" value="NVL07959.1"/>
    <property type="molecule type" value="Genomic_DNA"/>
</dbReference>
<dbReference type="GO" id="GO:0003688">
    <property type="term" value="F:DNA replication origin binding"/>
    <property type="evidence" value="ECO:0007669"/>
    <property type="project" value="InterPro"/>
</dbReference>
<dbReference type="PROSITE" id="PS01008">
    <property type="entry name" value="DNAA"/>
    <property type="match status" value="1"/>
</dbReference>
<reference evidence="2" key="1">
    <citation type="submission" date="2020-06" db="EMBL/GenBank/DDBJ databases">
        <title>Whole Genome Sequence of Bradyrhizobium sp. Strain 66S1MB.</title>
        <authorList>
            <person name="Bromfield E."/>
            <person name="Cloutier S."/>
        </authorList>
    </citation>
    <scope>NUCLEOTIDE SEQUENCE</scope>
    <source>
        <strain evidence="2">66S1MB</strain>
    </source>
</reference>
<dbReference type="PANTHER" id="PTHR30050:SF2">
    <property type="entry name" value="CHROMOSOMAL REPLICATION INITIATOR PROTEIN DNAA"/>
    <property type="match status" value="1"/>
</dbReference>
<evidence type="ECO:0000259" key="1">
    <source>
        <dbReference type="SMART" id="SM00760"/>
    </source>
</evidence>
<proteinExistence type="predicted"/>
<dbReference type="GO" id="GO:0005886">
    <property type="term" value="C:plasma membrane"/>
    <property type="evidence" value="ECO:0007669"/>
    <property type="project" value="TreeGrafter"/>
</dbReference>
<dbReference type="SMART" id="SM00760">
    <property type="entry name" value="Bac_DnaA_C"/>
    <property type="match status" value="1"/>
</dbReference>
<dbReference type="Pfam" id="PF08299">
    <property type="entry name" value="Bac_DnaA_C"/>
    <property type="match status" value="1"/>
</dbReference>
<dbReference type="InterPro" id="IPR018312">
    <property type="entry name" value="Chromosome_initiator_DnaA_CS"/>
</dbReference>
<dbReference type="Gene3D" id="1.10.1750.10">
    <property type="match status" value="1"/>
</dbReference>
<dbReference type="GO" id="GO:0006270">
    <property type="term" value="P:DNA replication initiation"/>
    <property type="evidence" value="ECO:0007669"/>
    <property type="project" value="InterPro"/>
</dbReference>
<dbReference type="InterPro" id="IPR010921">
    <property type="entry name" value="Trp_repressor/repl_initiator"/>
</dbReference>
<dbReference type="SUPFAM" id="SSF48295">
    <property type="entry name" value="TrpR-like"/>
    <property type="match status" value="1"/>
</dbReference>
<sequence>MSAAAPAYQPTETALRAHRRRAAFRASIETRAAELAASKLRAALEAARPRPAPVKPAPIHAAPVAAAAPLNFPPMKEPWFSIEGATLVKPLTIRDIQVAVCDRVGMTLAEFLGERRNAPLVHARQVAMYLAKVLTGRSTPEIGRRFGGKDHTTVLHAVWKIRRLLGEDPKHPNCFDVETADLVRSLREELEYCN</sequence>
<name>A0A973WMY9_9BRAD</name>
<gene>
    <name evidence="2" type="ORF">HU230_19850</name>
</gene>
<comment type="caution">
    <text evidence="2">The sequence shown here is derived from an EMBL/GenBank/DDBJ whole genome shotgun (WGS) entry which is preliminary data.</text>
</comment>
<accession>A0A973WMY9</accession>
<dbReference type="GO" id="GO:0005524">
    <property type="term" value="F:ATP binding"/>
    <property type="evidence" value="ECO:0007669"/>
    <property type="project" value="InterPro"/>
</dbReference>
<dbReference type="CDD" id="cd06571">
    <property type="entry name" value="Bac_DnaA_C"/>
    <property type="match status" value="1"/>
</dbReference>
<dbReference type="InterPro" id="IPR013159">
    <property type="entry name" value="DnaA_C"/>
</dbReference>